<dbReference type="WormBase" id="SRAE_2000383400">
    <property type="protein sequence ID" value="SRP02570"/>
    <property type="gene ID" value="WBGene00264061"/>
</dbReference>
<feature type="chain" id="PRO_5015031488" evidence="1">
    <location>
        <begin position="23"/>
        <end position="263"/>
    </location>
</feature>
<keyword evidence="1" id="KW-0732">Signal</keyword>
<dbReference type="AlphaFoldDB" id="A0A090MZM3"/>
<dbReference type="RefSeq" id="XP_024508384.1">
    <property type="nucleotide sequence ID" value="XM_024655076.1"/>
</dbReference>
<dbReference type="WBParaSite" id="SRAE_2000383400.1">
    <property type="protein sequence ID" value="SRAE_2000383400.1"/>
    <property type="gene ID" value="WBGene00264061"/>
</dbReference>
<organism evidence="2">
    <name type="scientific">Strongyloides ratti</name>
    <name type="common">Parasitic roundworm</name>
    <dbReference type="NCBI Taxonomy" id="34506"/>
    <lineage>
        <taxon>Eukaryota</taxon>
        <taxon>Metazoa</taxon>
        <taxon>Ecdysozoa</taxon>
        <taxon>Nematoda</taxon>
        <taxon>Chromadorea</taxon>
        <taxon>Rhabditida</taxon>
        <taxon>Tylenchina</taxon>
        <taxon>Panagrolaimomorpha</taxon>
        <taxon>Strongyloidoidea</taxon>
        <taxon>Strongyloididae</taxon>
        <taxon>Strongyloides</taxon>
    </lineage>
</organism>
<evidence type="ECO:0000313" key="2">
    <source>
        <dbReference type="EMBL" id="CEF69184.1"/>
    </source>
</evidence>
<proteinExistence type="predicted"/>
<name>A0A090MZM3_STRRB</name>
<dbReference type="Proteomes" id="UP000035682">
    <property type="component" value="Unplaced"/>
</dbReference>
<accession>A0A090MZM3</accession>
<evidence type="ECO:0000313" key="5">
    <source>
        <dbReference type="WormBase" id="SRAE_2000383400"/>
    </source>
</evidence>
<dbReference type="CTD" id="36381554"/>
<reference evidence="4" key="2">
    <citation type="submission" date="2020-12" db="UniProtKB">
        <authorList>
            <consortium name="WormBaseParasite"/>
        </authorList>
    </citation>
    <scope>IDENTIFICATION</scope>
</reference>
<keyword evidence="3" id="KW-1185">Reference proteome</keyword>
<reference evidence="2 3" key="1">
    <citation type="submission" date="2014-09" db="EMBL/GenBank/DDBJ databases">
        <authorList>
            <person name="Martin A.A."/>
        </authorList>
    </citation>
    <scope>NUCLEOTIDE SEQUENCE</scope>
    <source>
        <strain evidence="3">ED321</strain>
        <strain evidence="2">ED321 Heterogonic</strain>
    </source>
</reference>
<evidence type="ECO:0000256" key="1">
    <source>
        <dbReference type="SAM" id="SignalP"/>
    </source>
</evidence>
<gene>
    <name evidence="2 4 5" type="ORF">SRAE_2000383400</name>
</gene>
<feature type="signal peptide" evidence="1">
    <location>
        <begin position="1"/>
        <end position="22"/>
    </location>
</feature>
<sequence>MKIYLVQFIILYIISSINVIESSEDSTIKPESECYCPCLTTDAPLVQTTYNNNGNSFTTAVNSLSPLDSGNQKTTEKMILATKEDKEKVEEVSTIKLNINDSSTLNPIDYTIVSVIDNELTTQSNVNKISNQHLTDNTTPYIKSSTFLDNTTTTKIEEDISEIVENTTTTIGENKTLIIDEIKQTTENYETTEDKNILLEKENKTQEIVKELNLTTKIPNPRFSISKLSTKTEISSNEGYGIAFKILFFFQNIKKVIISNIFY</sequence>
<dbReference type="EMBL" id="LN609529">
    <property type="protein sequence ID" value="CEF69184.1"/>
    <property type="molecule type" value="Genomic_DNA"/>
</dbReference>
<dbReference type="GeneID" id="36381554"/>
<protein>
    <submittedName>
        <fullName evidence="2 4">Uncharacterized protein</fullName>
    </submittedName>
</protein>
<evidence type="ECO:0000313" key="3">
    <source>
        <dbReference type="Proteomes" id="UP000035682"/>
    </source>
</evidence>
<evidence type="ECO:0000313" key="4">
    <source>
        <dbReference type="WBParaSite" id="SRAE_2000383400.1"/>
    </source>
</evidence>